<dbReference type="KEGG" id="luo:HHL09_04575"/>
<evidence type="ECO:0000256" key="2">
    <source>
        <dbReference type="SAM" id="SignalP"/>
    </source>
</evidence>
<reference evidence="3 4" key="1">
    <citation type="submission" date="2020-04" db="EMBL/GenBank/DDBJ databases">
        <title>Luteolibacter sp. G-1-1-1 isolated from soil.</title>
        <authorList>
            <person name="Dahal R.H."/>
        </authorList>
    </citation>
    <scope>NUCLEOTIDE SEQUENCE [LARGE SCALE GENOMIC DNA]</scope>
    <source>
        <strain evidence="3 4">G-1-1-1</strain>
    </source>
</reference>
<evidence type="ECO:0000313" key="4">
    <source>
        <dbReference type="Proteomes" id="UP000501812"/>
    </source>
</evidence>
<evidence type="ECO:0008006" key="5">
    <source>
        <dbReference type="Google" id="ProtNLM"/>
    </source>
</evidence>
<sequence length="215" mass="23640">MKFPVRLLPLLPALSLMACSGTGGDSNAMVAKESASPDPVENKRIKTGDPLTGDHDGAKMEAKWGSFSKYSVDKNGKPRGSSKEFAGFNRDNPEFKGKWEGKEYKAGDYRKKSFWGDKDYAKKVYEGNTDGNSFKKDSRFGGKSANEGALAAREGGKNYRTNTYASGAAREQSQKDITKLSDSETDERRRVFTAPDIFSSRSGMSVNDTNRMLGR</sequence>
<feature type="signal peptide" evidence="2">
    <location>
        <begin position="1"/>
        <end position="18"/>
    </location>
</feature>
<organism evidence="3 4">
    <name type="scientific">Luteolibacter luteus</name>
    <dbReference type="NCBI Taxonomy" id="2728835"/>
    <lineage>
        <taxon>Bacteria</taxon>
        <taxon>Pseudomonadati</taxon>
        <taxon>Verrucomicrobiota</taxon>
        <taxon>Verrucomicrobiia</taxon>
        <taxon>Verrucomicrobiales</taxon>
        <taxon>Verrucomicrobiaceae</taxon>
        <taxon>Luteolibacter</taxon>
    </lineage>
</organism>
<gene>
    <name evidence="3" type="ORF">HHL09_04575</name>
</gene>
<feature type="compositionally biased region" description="Basic and acidic residues" evidence="1">
    <location>
        <begin position="40"/>
        <end position="58"/>
    </location>
</feature>
<proteinExistence type="predicted"/>
<feature type="chain" id="PRO_5033065125" description="Lipoprotein" evidence="2">
    <location>
        <begin position="19"/>
        <end position="215"/>
    </location>
</feature>
<evidence type="ECO:0000313" key="3">
    <source>
        <dbReference type="EMBL" id="QJE95077.1"/>
    </source>
</evidence>
<evidence type="ECO:0000256" key="1">
    <source>
        <dbReference type="SAM" id="MobiDB-lite"/>
    </source>
</evidence>
<keyword evidence="2" id="KW-0732">Signal</keyword>
<name>A0A858RE40_9BACT</name>
<keyword evidence="4" id="KW-1185">Reference proteome</keyword>
<feature type="region of interest" description="Disordered" evidence="1">
    <location>
        <begin position="126"/>
        <end position="188"/>
    </location>
</feature>
<feature type="region of interest" description="Disordered" evidence="1">
    <location>
        <begin position="71"/>
        <end position="92"/>
    </location>
</feature>
<dbReference type="RefSeq" id="WP_169453298.1">
    <property type="nucleotide sequence ID" value="NZ_CP051774.1"/>
</dbReference>
<dbReference type="PROSITE" id="PS51257">
    <property type="entry name" value="PROKAR_LIPOPROTEIN"/>
    <property type="match status" value="1"/>
</dbReference>
<protein>
    <recommendedName>
        <fullName evidence="5">Lipoprotein</fullName>
    </recommendedName>
</protein>
<feature type="region of interest" description="Disordered" evidence="1">
    <location>
        <begin position="29"/>
        <end position="58"/>
    </location>
</feature>
<dbReference type="EMBL" id="CP051774">
    <property type="protein sequence ID" value="QJE95077.1"/>
    <property type="molecule type" value="Genomic_DNA"/>
</dbReference>
<feature type="compositionally biased region" description="Basic and acidic residues" evidence="1">
    <location>
        <begin position="172"/>
        <end position="188"/>
    </location>
</feature>
<dbReference type="Proteomes" id="UP000501812">
    <property type="component" value="Chromosome"/>
</dbReference>
<accession>A0A858RE40</accession>
<dbReference type="AlphaFoldDB" id="A0A858RE40"/>